<accession>A0ABW8KSK4</accession>
<organism evidence="2 3">
    <name type="scientific">Pseudoalteromonas rhizosphaerae</name>
    <dbReference type="NCBI Taxonomy" id="2518973"/>
    <lineage>
        <taxon>Bacteria</taxon>
        <taxon>Pseudomonadati</taxon>
        <taxon>Pseudomonadota</taxon>
        <taxon>Gammaproteobacteria</taxon>
        <taxon>Alteromonadales</taxon>
        <taxon>Pseudoalteromonadaceae</taxon>
        <taxon>Pseudoalteromonas</taxon>
    </lineage>
</organism>
<proteinExistence type="predicted"/>
<evidence type="ECO:0000313" key="2">
    <source>
        <dbReference type="EMBL" id="MFK3862815.1"/>
    </source>
</evidence>
<gene>
    <name evidence="2" type="ORF">ACI2JU_02880</name>
</gene>
<dbReference type="EMBL" id="JBJDOT010000003">
    <property type="protein sequence ID" value="MFK3862815.1"/>
    <property type="molecule type" value="Genomic_DNA"/>
</dbReference>
<dbReference type="Proteomes" id="UP001620262">
    <property type="component" value="Unassembled WGS sequence"/>
</dbReference>
<evidence type="ECO:0000259" key="1">
    <source>
        <dbReference type="Pfam" id="PF09299"/>
    </source>
</evidence>
<sequence>MPRTRATISESGACIFGLYYTSSELLKLGWMHRSKEVKRPEKVDVAYDLATADYIYIYPDSKSNSYFACQLATRSRQFSGASFWDVWQQSDELKQTQADAKLIADERKRVLERQVIGIVKQAEKIATKQTGLSDAERIRNIRDNRADEKAKERKTRAYKPVEIDTSKSAQVHYLSEPDEDLDFPDFSEQLFKEDDDV</sequence>
<dbReference type="Pfam" id="PF09299">
    <property type="entry name" value="Mu-transpos_C"/>
    <property type="match status" value="1"/>
</dbReference>
<name>A0ABW8KSK4_9GAMM</name>
<reference evidence="2 3" key="1">
    <citation type="submission" date="2024-11" db="EMBL/GenBank/DDBJ databases">
        <title>The Natural Products Discovery Center: Release of the First 8490 Sequenced Strains for Exploring Actinobacteria Biosynthetic Diversity.</title>
        <authorList>
            <person name="Kalkreuter E."/>
            <person name="Kautsar S.A."/>
            <person name="Yang D."/>
            <person name="Bader C.D."/>
            <person name="Teijaro C.N."/>
            <person name="Fluegel L."/>
            <person name="Davis C.M."/>
            <person name="Simpson J.R."/>
            <person name="Lauterbach L."/>
            <person name="Steele A.D."/>
            <person name="Gui C."/>
            <person name="Meng S."/>
            <person name="Li G."/>
            <person name="Viehrig K."/>
            <person name="Ye F."/>
            <person name="Su P."/>
            <person name="Kiefer A.F."/>
            <person name="Nichols A."/>
            <person name="Cepeda A.J."/>
            <person name="Yan W."/>
            <person name="Fan B."/>
            <person name="Jiang Y."/>
            <person name="Adhikari A."/>
            <person name="Zheng C.-J."/>
            <person name="Schuster L."/>
            <person name="Cowan T.M."/>
            <person name="Smanski M.J."/>
            <person name="Chevrette M.G."/>
            <person name="De Carvalho L.P.S."/>
            <person name="Shen B."/>
        </authorList>
    </citation>
    <scope>NUCLEOTIDE SEQUENCE [LARGE SCALE GENOMIC DNA]</scope>
    <source>
        <strain evidence="2 3">NPDC078403</strain>
    </source>
</reference>
<feature type="domain" description="Transposase-like Mu C-terminal" evidence="1">
    <location>
        <begin position="1"/>
        <end position="59"/>
    </location>
</feature>
<comment type="caution">
    <text evidence="2">The sequence shown here is derived from an EMBL/GenBank/DDBJ whole genome shotgun (WGS) entry which is preliminary data.</text>
</comment>
<protein>
    <submittedName>
        <fullName evidence="2">Mu transposase C-terminal domain-containing protein</fullName>
    </submittedName>
</protein>
<dbReference type="InterPro" id="IPR015378">
    <property type="entry name" value="Transposase-like_Mu_C"/>
</dbReference>
<keyword evidence="3" id="KW-1185">Reference proteome</keyword>
<evidence type="ECO:0000313" key="3">
    <source>
        <dbReference type="Proteomes" id="UP001620262"/>
    </source>
</evidence>
<dbReference type="RefSeq" id="WP_404674682.1">
    <property type="nucleotide sequence ID" value="NZ_JBJDOT010000003.1"/>
</dbReference>